<dbReference type="RefSeq" id="WP_236088173.1">
    <property type="nucleotide sequence ID" value="NZ_JAKGSG010000020.1"/>
</dbReference>
<sequence length="160" mass="16686">MNLRMGEIGSTPPTTATKPAAMGVIGLPMWLWVANRAENTTGPITRTAADGGLSVSATGTLDRITWTVTEADTGVARATVTCRGENAAGTPYDGRDNASPSPTCGIPADLNLYAGRFTLTATAYWTVEWQGAGQSGTINVPPQTNRVPVTIGELQVLLSH</sequence>
<proteinExistence type="predicted"/>
<dbReference type="EMBL" id="JAKGSG010000020">
    <property type="protein sequence ID" value="MCF4120403.1"/>
    <property type="molecule type" value="Genomic_DNA"/>
</dbReference>
<dbReference type="Proteomes" id="UP001165405">
    <property type="component" value="Unassembled WGS sequence"/>
</dbReference>
<accession>A0AA41U5V1</accession>
<keyword evidence="2" id="KW-1185">Reference proteome</keyword>
<reference evidence="1" key="1">
    <citation type="submission" date="2022-01" db="EMBL/GenBank/DDBJ databases">
        <title>Antribacter sp. nov., isolated from Guizhou of China.</title>
        <authorList>
            <person name="Chengliang C."/>
            <person name="Ya Z."/>
        </authorList>
    </citation>
    <scope>NUCLEOTIDE SEQUENCE</scope>
    <source>
        <strain evidence="1">KLBMP 9083</strain>
    </source>
</reference>
<protein>
    <recommendedName>
        <fullName evidence="3">ATP/GTP-binding protein</fullName>
    </recommendedName>
</protein>
<name>A0AA41U5V1_9MICO</name>
<evidence type="ECO:0008006" key="3">
    <source>
        <dbReference type="Google" id="ProtNLM"/>
    </source>
</evidence>
<comment type="caution">
    <text evidence="1">The sequence shown here is derived from an EMBL/GenBank/DDBJ whole genome shotgun (WGS) entry which is preliminary data.</text>
</comment>
<gene>
    <name evidence="1" type="ORF">L1785_05370</name>
</gene>
<evidence type="ECO:0000313" key="1">
    <source>
        <dbReference type="EMBL" id="MCF4120403.1"/>
    </source>
</evidence>
<dbReference type="AlphaFoldDB" id="A0AA41U5V1"/>
<organism evidence="1 2">
    <name type="scientific">Antribacter soli</name>
    <dbReference type="NCBI Taxonomy" id="2910976"/>
    <lineage>
        <taxon>Bacteria</taxon>
        <taxon>Bacillati</taxon>
        <taxon>Actinomycetota</taxon>
        <taxon>Actinomycetes</taxon>
        <taxon>Micrococcales</taxon>
        <taxon>Promicromonosporaceae</taxon>
        <taxon>Antribacter</taxon>
    </lineage>
</organism>
<evidence type="ECO:0000313" key="2">
    <source>
        <dbReference type="Proteomes" id="UP001165405"/>
    </source>
</evidence>